<keyword evidence="5 11" id="KW-0812">Transmembrane</keyword>
<feature type="transmembrane region" description="Helical" evidence="11">
    <location>
        <begin position="120"/>
        <end position="139"/>
    </location>
</feature>
<feature type="transmembrane region" description="Helical" evidence="11">
    <location>
        <begin position="77"/>
        <end position="99"/>
    </location>
</feature>
<dbReference type="InterPro" id="IPR045150">
    <property type="entry name" value="CYB561D1/2"/>
</dbReference>
<proteinExistence type="predicted"/>
<evidence type="ECO:0000256" key="4">
    <source>
        <dbReference type="ARBA" id="ARBA00022617"/>
    </source>
</evidence>
<keyword evidence="4" id="KW-0349">Heme</keyword>
<evidence type="ECO:0000256" key="8">
    <source>
        <dbReference type="ARBA" id="ARBA00022989"/>
    </source>
</evidence>
<comment type="subcellular location">
    <subcellularLocation>
        <location evidence="2">Membrane</location>
        <topology evidence="2">Multi-pass membrane protein</topology>
    </subcellularLocation>
</comment>
<evidence type="ECO:0000256" key="2">
    <source>
        <dbReference type="ARBA" id="ARBA00004141"/>
    </source>
</evidence>
<dbReference type="EMBL" id="NBCO01000007">
    <property type="protein sequence ID" value="ORC90873.1"/>
    <property type="molecule type" value="Genomic_DNA"/>
</dbReference>
<keyword evidence="8 11" id="KW-1133">Transmembrane helix</keyword>
<dbReference type="GeneID" id="39983523"/>
<organism evidence="13 14">
    <name type="scientific">Trypanosoma theileri</name>
    <dbReference type="NCBI Taxonomy" id="67003"/>
    <lineage>
        <taxon>Eukaryota</taxon>
        <taxon>Discoba</taxon>
        <taxon>Euglenozoa</taxon>
        <taxon>Kinetoplastea</taxon>
        <taxon>Metakinetoplastina</taxon>
        <taxon>Trypanosomatida</taxon>
        <taxon>Trypanosomatidae</taxon>
        <taxon>Trypanosoma</taxon>
    </lineage>
</organism>
<feature type="domain" description="Cytochrome b561" evidence="12">
    <location>
        <begin position="46"/>
        <end position="247"/>
    </location>
</feature>
<dbReference type="SMART" id="SM00665">
    <property type="entry name" value="B561"/>
    <property type="match status" value="1"/>
</dbReference>
<dbReference type="AlphaFoldDB" id="A0A1X0P2F3"/>
<dbReference type="PANTHER" id="PTHR15422:SF45">
    <property type="entry name" value="CYTOCHROME B561 DOMAIN-CONTAINING PROTEIN"/>
    <property type="match status" value="1"/>
</dbReference>
<dbReference type="Proteomes" id="UP000192257">
    <property type="component" value="Unassembled WGS sequence"/>
</dbReference>
<evidence type="ECO:0000256" key="6">
    <source>
        <dbReference type="ARBA" id="ARBA00022723"/>
    </source>
</evidence>
<evidence type="ECO:0000256" key="9">
    <source>
        <dbReference type="ARBA" id="ARBA00023004"/>
    </source>
</evidence>
<keyword evidence="9" id="KW-0408">Iron</keyword>
<feature type="transmembrane region" description="Helical" evidence="11">
    <location>
        <begin position="151"/>
        <end position="176"/>
    </location>
</feature>
<evidence type="ECO:0000313" key="13">
    <source>
        <dbReference type="EMBL" id="ORC90873.1"/>
    </source>
</evidence>
<keyword evidence="7" id="KW-0249">Electron transport</keyword>
<evidence type="ECO:0000256" key="11">
    <source>
        <dbReference type="SAM" id="Phobius"/>
    </source>
</evidence>
<name>A0A1X0P2F3_9TRYP</name>
<dbReference type="RefSeq" id="XP_028884939.1">
    <property type="nucleotide sequence ID" value="XM_029023743.1"/>
</dbReference>
<dbReference type="GO" id="GO:0140575">
    <property type="term" value="F:transmembrane monodehydroascorbate reductase activity"/>
    <property type="evidence" value="ECO:0007669"/>
    <property type="project" value="InterPro"/>
</dbReference>
<dbReference type="PANTHER" id="PTHR15422">
    <property type="entry name" value="OS05G0565100 PROTEIN"/>
    <property type="match status" value="1"/>
</dbReference>
<keyword evidence="10 11" id="KW-0472">Membrane</keyword>
<evidence type="ECO:0000256" key="7">
    <source>
        <dbReference type="ARBA" id="ARBA00022982"/>
    </source>
</evidence>
<dbReference type="InterPro" id="IPR006593">
    <property type="entry name" value="Cyt_b561/ferric_Rdtase_TM"/>
</dbReference>
<dbReference type="Pfam" id="PF03188">
    <property type="entry name" value="Cytochrom_B561"/>
    <property type="match status" value="1"/>
</dbReference>
<evidence type="ECO:0000256" key="5">
    <source>
        <dbReference type="ARBA" id="ARBA00022692"/>
    </source>
</evidence>
<dbReference type="Gene3D" id="1.20.120.1770">
    <property type="match status" value="1"/>
</dbReference>
<gene>
    <name evidence="13" type="ORF">TM35_000072970</name>
</gene>
<keyword evidence="3" id="KW-0813">Transport</keyword>
<protein>
    <submittedName>
        <fullName evidence="13">Ferric reductase transmembrane protein</fullName>
    </submittedName>
</protein>
<comment type="cofactor">
    <cofactor evidence="1">
        <name>heme b</name>
        <dbReference type="ChEBI" id="CHEBI:60344"/>
    </cofactor>
</comment>
<dbReference type="PROSITE" id="PS50939">
    <property type="entry name" value="CYTOCHROME_B561"/>
    <property type="match status" value="1"/>
</dbReference>
<dbReference type="GO" id="GO:0016020">
    <property type="term" value="C:membrane"/>
    <property type="evidence" value="ECO:0007669"/>
    <property type="project" value="UniProtKB-SubCell"/>
</dbReference>
<keyword evidence="14" id="KW-1185">Reference proteome</keyword>
<feature type="transmembrane region" description="Helical" evidence="11">
    <location>
        <begin position="47"/>
        <end position="65"/>
    </location>
</feature>
<dbReference type="VEuPathDB" id="TriTrypDB:TM35_000072970"/>
<evidence type="ECO:0000259" key="12">
    <source>
        <dbReference type="PROSITE" id="PS50939"/>
    </source>
</evidence>
<feature type="transmembrane region" description="Helical" evidence="11">
    <location>
        <begin position="197"/>
        <end position="218"/>
    </location>
</feature>
<evidence type="ECO:0000313" key="14">
    <source>
        <dbReference type="Proteomes" id="UP000192257"/>
    </source>
</evidence>
<comment type="caution">
    <text evidence="13">The sequence shown here is derived from an EMBL/GenBank/DDBJ whole genome shotgun (WGS) entry which is preliminary data.</text>
</comment>
<evidence type="ECO:0000256" key="10">
    <source>
        <dbReference type="ARBA" id="ARBA00023136"/>
    </source>
</evidence>
<evidence type="ECO:0000256" key="3">
    <source>
        <dbReference type="ARBA" id="ARBA00022448"/>
    </source>
</evidence>
<reference evidence="13 14" key="1">
    <citation type="submission" date="2017-03" db="EMBL/GenBank/DDBJ databases">
        <title>An alternative strategy for trypanosome survival in the mammalian bloodstream revealed through genome and transcriptome analysis of the ubiquitous bovine parasite Trypanosoma (Megatrypanum) theileri.</title>
        <authorList>
            <person name="Kelly S."/>
            <person name="Ivens A."/>
            <person name="Mott A."/>
            <person name="O'Neill E."/>
            <person name="Emms D."/>
            <person name="Macleod O."/>
            <person name="Voorheis P."/>
            <person name="Matthews J."/>
            <person name="Matthews K."/>
            <person name="Carrington M."/>
        </authorList>
    </citation>
    <scope>NUCLEOTIDE SEQUENCE [LARGE SCALE GENOMIC DNA]</scope>
    <source>
        <strain evidence="13">Edinburgh</strain>
    </source>
</reference>
<sequence length="247" mass="28439">MANSQDAIAISTLGDRRHASVNAHALGSTHDGGPRVFYMYTPNFCVMIRRGICLFAILLFSLIVIRDWGGFWSDIFLYHPISMAIAFMGILPELLQSIVELQGPLHMINQRRNILRDHRYNALSFKAFCAFGIIIIEFSKFRRSKSHFVTWHARIGMLCEILQILETFIGLSLYYGIFDRCFSVSHRIMLRIIHRQLAFFVVITGLIAIFLGMFSHYAERVFESIFIRVLFATLPTILALWGYFCAL</sequence>
<keyword evidence="6" id="KW-0479">Metal-binding</keyword>
<feature type="transmembrane region" description="Helical" evidence="11">
    <location>
        <begin position="224"/>
        <end position="246"/>
    </location>
</feature>
<evidence type="ECO:0000256" key="1">
    <source>
        <dbReference type="ARBA" id="ARBA00001970"/>
    </source>
</evidence>
<dbReference type="GO" id="GO:0046872">
    <property type="term" value="F:metal ion binding"/>
    <property type="evidence" value="ECO:0007669"/>
    <property type="project" value="UniProtKB-KW"/>
</dbReference>
<dbReference type="OrthoDB" id="432881at2759"/>
<accession>A0A1X0P2F3</accession>